<evidence type="ECO:0000313" key="2">
    <source>
        <dbReference type="EMBL" id="PCI78294.1"/>
    </source>
</evidence>
<evidence type="ECO:0000313" key="3">
    <source>
        <dbReference type="Proteomes" id="UP000218775"/>
    </source>
</evidence>
<keyword evidence="1" id="KW-0472">Membrane</keyword>
<dbReference type="Proteomes" id="UP000218775">
    <property type="component" value="Unassembled WGS sequence"/>
</dbReference>
<name>A0A2A4X714_UNCAE</name>
<protein>
    <submittedName>
        <fullName evidence="2">Uncharacterized protein</fullName>
    </submittedName>
</protein>
<keyword evidence="1" id="KW-0812">Transmembrane</keyword>
<organism evidence="2 3">
    <name type="scientific">Aerophobetes bacterium</name>
    <dbReference type="NCBI Taxonomy" id="2030807"/>
    <lineage>
        <taxon>Bacteria</taxon>
        <taxon>Candidatus Aerophobota</taxon>
    </lineage>
</organism>
<sequence length="83" mass="9256">MAINLFILILLPVLSLVVGTLLLWEGHRHVRNKMEKWAHAKDPEGNPGGGSDSFDYRGGGMRIRAGIVWLLLMSIILNMCKTI</sequence>
<reference evidence="3" key="1">
    <citation type="submission" date="2017-08" db="EMBL/GenBank/DDBJ databases">
        <title>A dynamic microbial community with high functional redundancy inhabits the cold, oxic subseafloor aquifer.</title>
        <authorList>
            <person name="Tully B.J."/>
            <person name="Wheat C.G."/>
            <person name="Glazer B.T."/>
            <person name="Huber J.A."/>
        </authorList>
    </citation>
    <scope>NUCLEOTIDE SEQUENCE [LARGE SCALE GENOMIC DNA]</scope>
</reference>
<dbReference type="AlphaFoldDB" id="A0A2A4X714"/>
<keyword evidence="1" id="KW-1133">Transmembrane helix</keyword>
<accession>A0A2A4X714</accession>
<proteinExistence type="predicted"/>
<feature type="transmembrane region" description="Helical" evidence="1">
    <location>
        <begin position="6"/>
        <end position="24"/>
    </location>
</feature>
<evidence type="ECO:0000256" key="1">
    <source>
        <dbReference type="SAM" id="Phobius"/>
    </source>
</evidence>
<comment type="caution">
    <text evidence="2">The sequence shown here is derived from an EMBL/GenBank/DDBJ whole genome shotgun (WGS) entry which is preliminary data.</text>
</comment>
<feature type="transmembrane region" description="Helical" evidence="1">
    <location>
        <begin position="61"/>
        <end position="79"/>
    </location>
</feature>
<dbReference type="EMBL" id="NVUK01000007">
    <property type="protein sequence ID" value="PCI78294.1"/>
    <property type="molecule type" value="Genomic_DNA"/>
</dbReference>
<gene>
    <name evidence="2" type="ORF">COB21_01325</name>
</gene>